<evidence type="ECO:0000313" key="3">
    <source>
        <dbReference type="Proteomes" id="UP000315289"/>
    </source>
</evidence>
<feature type="region of interest" description="Disordered" evidence="1">
    <location>
        <begin position="51"/>
        <end position="141"/>
    </location>
</feature>
<dbReference type="EMBL" id="VOAH01000014">
    <property type="protein sequence ID" value="TVP39552.1"/>
    <property type="molecule type" value="Genomic_DNA"/>
</dbReference>
<organism evidence="2 3">
    <name type="scientific">Candidatus Nitrosocosmicus arcticus</name>
    <dbReference type="NCBI Taxonomy" id="2035267"/>
    <lineage>
        <taxon>Archaea</taxon>
        <taxon>Nitrososphaerota</taxon>
        <taxon>Nitrososphaeria</taxon>
        <taxon>Nitrososphaerales</taxon>
        <taxon>Nitrososphaeraceae</taxon>
        <taxon>Candidatus Nitrosocosmicus</taxon>
    </lineage>
</organism>
<feature type="compositionally biased region" description="Polar residues" evidence="1">
    <location>
        <begin position="173"/>
        <end position="186"/>
    </location>
</feature>
<dbReference type="AlphaFoldDB" id="A0A557SSI9"/>
<comment type="caution">
    <text evidence="2">The sequence shown here is derived from an EMBL/GenBank/DDBJ whole genome shotgun (WGS) entry which is preliminary data.</text>
</comment>
<evidence type="ECO:0000256" key="1">
    <source>
        <dbReference type="SAM" id="MobiDB-lite"/>
    </source>
</evidence>
<sequence>MSNDSVIKKISIRSLMLLLLTVTIFVPMLSAPILSSIMYSFSNSPTQSFFQPAYAQNGDESGESGNSSSSSSSSSPLPPTDSTSSTTTDPSLASSSTTTDPSLASSSTTTDPSTIPNPVTLTDTGENSSSSSNDNNEDQDLVCNDISDRNFIVSSNDSNGFDGDNYDIGCESNGDNSNGNLTTSPLDENDGPDGDCLFNPNLPKCAAVDGECPNGFFQNGYEQCVTEGGCPDGYHTVDDDETGRCIPNSDGCPDGMILRPDGETCGYKEDLCQDNPSLDGCVETSQECDNNRDDDGDGLTDSDDPDCKLQECDPSYPDNCIPSPPPDLDCDQDGDLQDNEITYHNFKVKQSDSHGFDGNDNDGIGCETNDNGNDNGNGNSGDSDVIRASQDTCDDISDTIDLFPGQLDSERVQIIAYFEDCELDLASLTLNMVEDNDLKLVAANFEEGVSDAIEVELEPIDNQESNSGNSLYEATISGTQEGLDLETGDSKTISNVNGIVLWNDGDDPIQFAESNSVEFDIEFD</sequence>
<keyword evidence="3" id="KW-1185">Reference proteome</keyword>
<name>A0A557SSI9_9ARCH</name>
<gene>
    <name evidence="2" type="ORF">NARC_140007</name>
</gene>
<reference evidence="2 3" key="1">
    <citation type="journal article" date="2019" name="Front. Microbiol.">
        <title>Ammonia Oxidation by the Arctic Terrestrial Thaumarchaeote Candidatus Nitrosocosmicus arcticus Is Stimulated by Increasing Temperatures.</title>
        <authorList>
            <person name="Alves R.J.E."/>
            <person name="Kerou M."/>
            <person name="Zappe A."/>
            <person name="Bittner R."/>
            <person name="Abby S.S."/>
            <person name="Schmidt H.A."/>
            <person name="Pfeifer K."/>
            <person name="Schleper C."/>
        </authorList>
    </citation>
    <scope>NUCLEOTIDE SEQUENCE [LARGE SCALE GENOMIC DNA]</scope>
    <source>
        <strain evidence="2 3">Kfb</strain>
    </source>
</reference>
<feature type="region of interest" description="Disordered" evidence="1">
    <location>
        <begin position="352"/>
        <end position="383"/>
    </location>
</feature>
<feature type="region of interest" description="Disordered" evidence="1">
    <location>
        <begin position="163"/>
        <end position="186"/>
    </location>
</feature>
<accession>A0A557SSI9</accession>
<feature type="compositionally biased region" description="Low complexity" evidence="1">
    <location>
        <begin position="369"/>
        <end position="383"/>
    </location>
</feature>
<proteinExistence type="predicted"/>
<dbReference type="Proteomes" id="UP000315289">
    <property type="component" value="Unassembled WGS sequence"/>
</dbReference>
<protein>
    <submittedName>
        <fullName evidence="2">Uncharacterized protein</fullName>
    </submittedName>
</protein>
<feature type="compositionally biased region" description="Polar residues" evidence="1">
    <location>
        <begin position="116"/>
        <end position="125"/>
    </location>
</feature>
<feature type="compositionally biased region" description="Low complexity" evidence="1">
    <location>
        <begin position="67"/>
        <end position="114"/>
    </location>
</feature>
<evidence type="ECO:0000313" key="2">
    <source>
        <dbReference type="EMBL" id="TVP39552.1"/>
    </source>
</evidence>